<evidence type="ECO:0000256" key="9">
    <source>
        <dbReference type="ARBA" id="ARBA00066160"/>
    </source>
</evidence>
<reference evidence="15 16" key="1">
    <citation type="submission" date="2022-03" db="EMBL/GenBank/DDBJ databases">
        <authorList>
            <person name="Nunn A."/>
            <person name="Chopra R."/>
            <person name="Nunn A."/>
            <person name="Contreras Garrido A."/>
        </authorList>
    </citation>
    <scope>NUCLEOTIDE SEQUENCE [LARGE SCALE GENOMIC DNA]</scope>
</reference>
<evidence type="ECO:0000259" key="14">
    <source>
        <dbReference type="PROSITE" id="PS50011"/>
    </source>
</evidence>
<evidence type="ECO:0000256" key="4">
    <source>
        <dbReference type="ARBA" id="ARBA00022741"/>
    </source>
</evidence>
<feature type="region of interest" description="Disordered" evidence="12">
    <location>
        <begin position="167"/>
        <end position="206"/>
    </location>
</feature>
<dbReference type="GO" id="GO:0005524">
    <property type="term" value="F:ATP binding"/>
    <property type="evidence" value="ECO:0007669"/>
    <property type="project" value="UniProtKB-UniRule"/>
</dbReference>
<evidence type="ECO:0000313" key="16">
    <source>
        <dbReference type="Proteomes" id="UP000836841"/>
    </source>
</evidence>
<keyword evidence="5" id="KW-0418">Kinase</keyword>
<feature type="domain" description="Protein kinase" evidence="14">
    <location>
        <begin position="77"/>
        <end position="456"/>
    </location>
</feature>
<evidence type="ECO:0000256" key="3">
    <source>
        <dbReference type="ARBA" id="ARBA00022679"/>
    </source>
</evidence>
<evidence type="ECO:0000256" key="12">
    <source>
        <dbReference type="SAM" id="MobiDB-lite"/>
    </source>
</evidence>
<comment type="subunit">
    <text evidence="9">Interacts with calmodulin (CaM) in a Ca(2+)-dependent manner.</text>
</comment>
<comment type="catalytic activity">
    <reaction evidence="7">
        <text>L-threonyl-[protein] + ATP = O-phospho-L-threonyl-[protein] + ADP + H(+)</text>
        <dbReference type="Rhea" id="RHEA:46608"/>
        <dbReference type="Rhea" id="RHEA-COMP:11060"/>
        <dbReference type="Rhea" id="RHEA-COMP:11605"/>
        <dbReference type="ChEBI" id="CHEBI:15378"/>
        <dbReference type="ChEBI" id="CHEBI:30013"/>
        <dbReference type="ChEBI" id="CHEBI:30616"/>
        <dbReference type="ChEBI" id="CHEBI:61977"/>
        <dbReference type="ChEBI" id="CHEBI:456216"/>
        <dbReference type="EC" id="2.7.11.1"/>
    </reaction>
</comment>
<dbReference type="InterPro" id="IPR011009">
    <property type="entry name" value="Kinase-like_dom_sf"/>
</dbReference>
<evidence type="ECO:0000256" key="5">
    <source>
        <dbReference type="ARBA" id="ARBA00022777"/>
    </source>
</evidence>
<evidence type="ECO:0000256" key="8">
    <source>
        <dbReference type="ARBA" id="ARBA00048679"/>
    </source>
</evidence>
<evidence type="ECO:0000256" key="11">
    <source>
        <dbReference type="RuleBase" id="RU000304"/>
    </source>
</evidence>
<feature type="compositionally biased region" description="Pro residues" evidence="12">
    <location>
        <begin position="178"/>
        <end position="189"/>
    </location>
</feature>
<evidence type="ECO:0000256" key="13">
    <source>
        <dbReference type="SAM" id="SignalP"/>
    </source>
</evidence>
<dbReference type="FunFam" id="1.10.510.10:FF:000300">
    <property type="entry name" value="Calmodulin-binding receptor-like cytoplasmic kinase 3"/>
    <property type="match status" value="1"/>
</dbReference>
<sequence>MGEGDLSFTRSVFTALLCLLMLSHPNETSASSSFVGSSICQSDHLIYTKPYQKGVLFTINGNPVDRVRFCEAIRFHKAKGCILGGSFRGDLCTAHSLLGRRFLEEKSVDDSQNIESESEDQHVKVTLAASGFLLFCCGICCPCFHKERKANSHEVLPKESNSVHQVSFEMSPSSDKIPPSPFRSPPSPSRVPQSPSRYAMSPRPSRMGPLNLTMSQITAATDSFADSNQIGEGGFGIVYKGILDDGQVVAIKRAKKVHRYFFSFSVHGSILNFNQRLEIVIDVCHGLTYLHSYAERQIIHRDIKSSNILLTDSMRAKVADFGFARGGPADSNQTHILTQVKGTVGYLDPEYMRTYQLTAKSDVYSFGILLVEILTGRRPVEAKKPHDERITVRWAFDMYNEGKLFELVDPKARERVDEKILKKMFSLAFQCAAPTRKERPDMEAVGKQLWAIRSYLRRSME</sequence>
<dbReference type="InterPro" id="IPR017441">
    <property type="entry name" value="Protein_kinase_ATP_BS"/>
</dbReference>
<dbReference type="Gene3D" id="1.10.510.10">
    <property type="entry name" value="Transferase(Phosphotransferase) domain 1"/>
    <property type="match status" value="1"/>
</dbReference>
<comment type="similarity">
    <text evidence="11">Belongs to the protein kinase superfamily.</text>
</comment>
<name>A0AAU9RU36_THLAR</name>
<keyword evidence="16" id="KW-1185">Reference proteome</keyword>
<dbReference type="InterPro" id="IPR008271">
    <property type="entry name" value="Ser/Thr_kinase_AS"/>
</dbReference>
<evidence type="ECO:0000256" key="2">
    <source>
        <dbReference type="ARBA" id="ARBA00022527"/>
    </source>
</evidence>
<dbReference type="Proteomes" id="UP000836841">
    <property type="component" value="Chromosome 3"/>
</dbReference>
<comment type="catalytic activity">
    <reaction evidence="8">
        <text>L-seryl-[protein] + ATP = O-phospho-L-seryl-[protein] + ADP + H(+)</text>
        <dbReference type="Rhea" id="RHEA:17989"/>
        <dbReference type="Rhea" id="RHEA-COMP:9863"/>
        <dbReference type="Rhea" id="RHEA-COMP:11604"/>
        <dbReference type="ChEBI" id="CHEBI:15378"/>
        <dbReference type="ChEBI" id="CHEBI:29999"/>
        <dbReference type="ChEBI" id="CHEBI:30616"/>
        <dbReference type="ChEBI" id="CHEBI:83421"/>
        <dbReference type="ChEBI" id="CHEBI:456216"/>
        <dbReference type="EC" id="2.7.11.1"/>
    </reaction>
</comment>
<keyword evidence="13" id="KW-0732">Signal</keyword>
<protein>
    <recommendedName>
        <fullName evidence="1">non-specific serine/threonine protein kinase</fullName>
        <ecNumber evidence="1">2.7.11.1</ecNumber>
    </recommendedName>
</protein>
<dbReference type="InterPro" id="IPR000719">
    <property type="entry name" value="Prot_kinase_dom"/>
</dbReference>
<keyword evidence="4 10" id="KW-0547">Nucleotide-binding</keyword>
<dbReference type="PROSITE" id="PS50011">
    <property type="entry name" value="PROTEIN_KINASE_DOM"/>
    <property type="match status" value="1"/>
</dbReference>
<dbReference type="InterPro" id="IPR001245">
    <property type="entry name" value="Ser-Thr/Tyr_kinase_cat_dom"/>
</dbReference>
<dbReference type="PROSITE" id="PS00107">
    <property type="entry name" value="PROTEIN_KINASE_ATP"/>
    <property type="match status" value="1"/>
</dbReference>
<dbReference type="SMART" id="SM00220">
    <property type="entry name" value="S_TKc"/>
    <property type="match status" value="1"/>
</dbReference>
<evidence type="ECO:0000256" key="7">
    <source>
        <dbReference type="ARBA" id="ARBA00047899"/>
    </source>
</evidence>
<dbReference type="Pfam" id="PF07714">
    <property type="entry name" value="PK_Tyr_Ser-Thr"/>
    <property type="match status" value="1"/>
</dbReference>
<dbReference type="EMBL" id="OU466859">
    <property type="protein sequence ID" value="CAH2052245.1"/>
    <property type="molecule type" value="Genomic_DNA"/>
</dbReference>
<dbReference type="GO" id="GO:0004674">
    <property type="term" value="F:protein serine/threonine kinase activity"/>
    <property type="evidence" value="ECO:0007669"/>
    <property type="project" value="UniProtKB-KW"/>
</dbReference>
<dbReference type="SUPFAM" id="SSF56112">
    <property type="entry name" value="Protein kinase-like (PK-like)"/>
    <property type="match status" value="1"/>
</dbReference>
<evidence type="ECO:0000313" key="15">
    <source>
        <dbReference type="EMBL" id="CAH2052245.1"/>
    </source>
</evidence>
<evidence type="ECO:0000256" key="1">
    <source>
        <dbReference type="ARBA" id="ARBA00012513"/>
    </source>
</evidence>
<dbReference type="EC" id="2.7.11.1" evidence="1"/>
<gene>
    <name evidence="15" type="ORF">TAV2_LOCUS9756</name>
</gene>
<dbReference type="PANTHER" id="PTHR47989:SF71">
    <property type="entry name" value="PROTEIN KINASE DOMAIN-CONTAINING PROTEIN"/>
    <property type="match status" value="1"/>
</dbReference>
<dbReference type="AlphaFoldDB" id="A0AAU9RU36"/>
<keyword evidence="3" id="KW-0808">Transferase</keyword>
<dbReference type="PROSITE" id="PS00108">
    <property type="entry name" value="PROTEIN_KINASE_ST"/>
    <property type="match status" value="1"/>
</dbReference>
<feature type="signal peptide" evidence="13">
    <location>
        <begin position="1"/>
        <end position="30"/>
    </location>
</feature>
<keyword evidence="6 10" id="KW-0067">ATP-binding</keyword>
<proteinExistence type="inferred from homology"/>
<evidence type="ECO:0000256" key="10">
    <source>
        <dbReference type="PROSITE-ProRule" id="PRU10141"/>
    </source>
</evidence>
<dbReference type="Gene3D" id="3.30.200.20">
    <property type="entry name" value="Phosphorylase Kinase, domain 1"/>
    <property type="match status" value="1"/>
</dbReference>
<accession>A0AAU9RU36</accession>
<dbReference type="PANTHER" id="PTHR47989">
    <property type="entry name" value="OS01G0750732 PROTEIN"/>
    <property type="match status" value="1"/>
</dbReference>
<feature type="binding site" evidence="10">
    <location>
        <position position="256"/>
    </location>
    <ligand>
        <name>ATP</name>
        <dbReference type="ChEBI" id="CHEBI:30616"/>
    </ligand>
</feature>
<evidence type="ECO:0000256" key="6">
    <source>
        <dbReference type="ARBA" id="ARBA00022840"/>
    </source>
</evidence>
<organism evidence="15 16">
    <name type="scientific">Thlaspi arvense</name>
    <name type="common">Field penny-cress</name>
    <dbReference type="NCBI Taxonomy" id="13288"/>
    <lineage>
        <taxon>Eukaryota</taxon>
        <taxon>Viridiplantae</taxon>
        <taxon>Streptophyta</taxon>
        <taxon>Embryophyta</taxon>
        <taxon>Tracheophyta</taxon>
        <taxon>Spermatophyta</taxon>
        <taxon>Magnoliopsida</taxon>
        <taxon>eudicotyledons</taxon>
        <taxon>Gunneridae</taxon>
        <taxon>Pentapetalae</taxon>
        <taxon>rosids</taxon>
        <taxon>malvids</taxon>
        <taxon>Brassicales</taxon>
        <taxon>Brassicaceae</taxon>
        <taxon>Thlaspideae</taxon>
        <taxon>Thlaspi</taxon>
    </lineage>
</organism>
<keyword evidence="2 11" id="KW-0723">Serine/threonine-protein kinase</keyword>
<feature type="chain" id="PRO_5043650582" description="non-specific serine/threonine protein kinase" evidence="13">
    <location>
        <begin position="31"/>
        <end position="461"/>
    </location>
</feature>